<keyword evidence="4" id="KW-1185">Reference proteome</keyword>
<dbReference type="EMBL" id="JBHSOZ010000005">
    <property type="protein sequence ID" value="MFC5713541.1"/>
    <property type="molecule type" value="Genomic_DNA"/>
</dbReference>
<dbReference type="Pfam" id="PF09580">
    <property type="entry name" value="Spore_YhcN_YlaJ"/>
    <property type="match status" value="1"/>
</dbReference>
<feature type="region of interest" description="Disordered" evidence="1">
    <location>
        <begin position="44"/>
        <end position="69"/>
    </location>
</feature>
<comment type="caution">
    <text evidence="3">The sequence shown here is derived from an EMBL/GenBank/DDBJ whole genome shotgun (WGS) entry which is preliminary data.</text>
</comment>
<dbReference type="RefSeq" id="WP_385941461.1">
    <property type="nucleotide sequence ID" value="NZ_JBHSOZ010000005.1"/>
</dbReference>
<name>A0ABW0YP65_9BACI</name>
<feature type="signal peptide" evidence="2">
    <location>
        <begin position="1"/>
        <end position="19"/>
    </location>
</feature>
<accession>A0ABW0YP65</accession>
<sequence length="363" mass="38242">MKKFALSITAASIIAGGLAGCGADNQNADMGAQDTRNFGYEGLDQRGDTGQFGQRNNYRGEGPVTDMLTVDDRRTGDNIQRGTGWGAGMGTGHRMGAGNMGTRGHQTGTGNVGANRAGDGMGAGAGLGQGNRRGAGQMGGTTGFAGGDRTYGGTMTGTGAFNERRQMTHGMQNQLAPRTGRVGGPGMVGENGTLNARQQQGGAGTGAGITGQGAQKQQGQAGQGVQRNRGFGTQQQPQALGNYHQDYDAQTAQKISNAVEKMDTVNESRVIVREDDVLIGIDTTGINDEQKQTLGNRIERKVEQAFDGQKNVYVVSDEEQYTNVRNIDEQLRGGAPVEEVGETITDMIQDVANFAQRPFERSR</sequence>
<keyword evidence="2" id="KW-0732">Signal</keyword>
<reference evidence="4" key="1">
    <citation type="journal article" date="2019" name="Int. J. Syst. Evol. Microbiol.">
        <title>The Global Catalogue of Microorganisms (GCM) 10K type strain sequencing project: providing services to taxonomists for standard genome sequencing and annotation.</title>
        <authorList>
            <consortium name="The Broad Institute Genomics Platform"/>
            <consortium name="The Broad Institute Genome Sequencing Center for Infectious Disease"/>
            <person name="Wu L."/>
            <person name="Ma J."/>
        </authorList>
    </citation>
    <scope>NUCLEOTIDE SEQUENCE [LARGE SCALE GENOMIC DNA]</scope>
    <source>
        <strain evidence="4">CECT 7184</strain>
    </source>
</reference>
<evidence type="ECO:0000256" key="1">
    <source>
        <dbReference type="SAM" id="MobiDB-lite"/>
    </source>
</evidence>
<dbReference type="InterPro" id="IPR019076">
    <property type="entry name" value="Spore_lipoprot_YhcN/YlaJ-like"/>
</dbReference>
<feature type="compositionally biased region" description="Gly residues" evidence="1">
    <location>
        <begin position="201"/>
        <end position="211"/>
    </location>
</feature>
<feature type="compositionally biased region" description="Low complexity" evidence="1">
    <location>
        <begin position="212"/>
        <end position="226"/>
    </location>
</feature>
<evidence type="ECO:0000313" key="4">
    <source>
        <dbReference type="Proteomes" id="UP001596142"/>
    </source>
</evidence>
<dbReference type="PROSITE" id="PS51257">
    <property type="entry name" value="PROKAR_LIPOPROTEIN"/>
    <property type="match status" value="1"/>
</dbReference>
<evidence type="ECO:0000256" key="2">
    <source>
        <dbReference type="SAM" id="SignalP"/>
    </source>
</evidence>
<proteinExistence type="predicted"/>
<feature type="chain" id="PRO_5047500950" evidence="2">
    <location>
        <begin position="20"/>
        <end position="363"/>
    </location>
</feature>
<organism evidence="3 4">
    <name type="scientific">Thalassorhabdus alkalitolerans</name>
    <dbReference type="NCBI Taxonomy" id="2282697"/>
    <lineage>
        <taxon>Bacteria</taxon>
        <taxon>Bacillati</taxon>
        <taxon>Bacillota</taxon>
        <taxon>Bacilli</taxon>
        <taxon>Bacillales</taxon>
        <taxon>Bacillaceae</taxon>
        <taxon>Thalassorhabdus</taxon>
    </lineage>
</organism>
<keyword evidence="3" id="KW-0449">Lipoprotein</keyword>
<protein>
    <submittedName>
        <fullName evidence="3">YhcN/YlaJ family sporulation lipoprotein</fullName>
    </submittedName>
</protein>
<evidence type="ECO:0000313" key="3">
    <source>
        <dbReference type="EMBL" id="MFC5713541.1"/>
    </source>
</evidence>
<dbReference type="Proteomes" id="UP001596142">
    <property type="component" value="Unassembled WGS sequence"/>
</dbReference>
<feature type="region of interest" description="Disordered" evidence="1">
    <location>
        <begin position="197"/>
        <end position="237"/>
    </location>
</feature>
<gene>
    <name evidence="3" type="ORF">ACFPU1_12170</name>
</gene>